<dbReference type="GO" id="GO:0009055">
    <property type="term" value="F:electron transfer activity"/>
    <property type="evidence" value="ECO:0007669"/>
    <property type="project" value="InterPro"/>
</dbReference>
<dbReference type="EMBL" id="PEWN01000126">
    <property type="protein sequence ID" value="PIU50829.1"/>
    <property type="molecule type" value="Genomic_DNA"/>
</dbReference>
<dbReference type="PROSITE" id="PS00201">
    <property type="entry name" value="FLAVODOXIN"/>
    <property type="match status" value="1"/>
</dbReference>
<dbReference type="InterPro" id="IPR026816">
    <property type="entry name" value="Flavodoxin_dom"/>
</dbReference>
<evidence type="ECO:0000313" key="3">
    <source>
        <dbReference type="Proteomes" id="UP000229227"/>
    </source>
</evidence>
<evidence type="ECO:0000259" key="1">
    <source>
        <dbReference type="PROSITE" id="PS50902"/>
    </source>
</evidence>
<protein>
    <submittedName>
        <fullName evidence="2">Flavodoxin</fullName>
    </submittedName>
</protein>
<proteinExistence type="predicted"/>
<dbReference type="AlphaFoldDB" id="A0A2M6ZEL3"/>
<dbReference type="Gene3D" id="3.40.50.360">
    <property type="match status" value="1"/>
</dbReference>
<dbReference type="GO" id="GO:0010181">
    <property type="term" value="F:FMN binding"/>
    <property type="evidence" value="ECO:0007669"/>
    <property type="project" value="InterPro"/>
</dbReference>
<dbReference type="GO" id="GO:0006783">
    <property type="term" value="P:heme biosynthetic process"/>
    <property type="evidence" value="ECO:0007669"/>
    <property type="project" value="TreeGrafter"/>
</dbReference>
<feature type="domain" description="Flavodoxin-like" evidence="1">
    <location>
        <begin position="4"/>
        <end position="77"/>
    </location>
</feature>
<feature type="non-terminal residue" evidence="2">
    <location>
        <position position="77"/>
    </location>
</feature>
<accession>A0A2M6ZEL3</accession>
<sequence length="77" mass="8547">MAKVLVLYYSRTGNTKKMAELIGEGVKKESADVDVKDVKEIKVEALLNYDGIIIGSPTYYGTLAAEIKKFLDESVKF</sequence>
<dbReference type="PROSITE" id="PS50902">
    <property type="entry name" value="FLAVODOXIN_LIKE"/>
    <property type="match status" value="1"/>
</dbReference>
<dbReference type="SUPFAM" id="SSF52218">
    <property type="entry name" value="Flavoproteins"/>
    <property type="match status" value="1"/>
</dbReference>
<comment type="caution">
    <text evidence="2">The sequence shown here is derived from an EMBL/GenBank/DDBJ whole genome shotgun (WGS) entry which is preliminary data.</text>
</comment>
<dbReference type="GO" id="GO:0070819">
    <property type="term" value="F:menaquinone-dependent protoporphyrinogen oxidase activity"/>
    <property type="evidence" value="ECO:0007669"/>
    <property type="project" value="TreeGrafter"/>
</dbReference>
<dbReference type="Pfam" id="PF12724">
    <property type="entry name" value="Flavodoxin_5"/>
    <property type="match status" value="1"/>
</dbReference>
<dbReference type="InterPro" id="IPR052200">
    <property type="entry name" value="Protoporphyrinogen_IX_DH"/>
</dbReference>
<organism evidence="2 3">
    <name type="scientific">Candidatus Desantisbacteria bacterium CG07_land_8_20_14_0_80_39_15</name>
    <dbReference type="NCBI Taxonomy" id="1974549"/>
    <lineage>
        <taxon>Bacteria</taxon>
        <taxon>Candidatus Desantisiibacteriota</taxon>
    </lineage>
</organism>
<gene>
    <name evidence="2" type="ORF">COS91_07615</name>
</gene>
<evidence type="ECO:0000313" key="2">
    <source>
        <dbReference type="EMBL" id="PIU50829.1"/>
    </source>
</evidence>
<reference evidence="3" key="1">
    <citation type="submission" date="2017-09" db="EMBL/GenBank/DDBJ databases">
        <title>Depth-based differentiation of microbial function through sediment-hosted aquifers and enrichment of novel symbionts in the deep terrestrial subsurface.</title>
        <authorList>
            <person name="Probst A.J."/>
            <person name="Ladd B."/>
            <person name="Jarett J.K."/>
            <person name="Geller-Mcgrath D.E."/>
            <person name="Sieber C.M.K."/>
            <person name="Emerson J.B."/>
            <person name="Anantharaman K."/>
            <person name="Thomas B.C."/>
            <person name="Malmstrom R."/>
            <person name="Stieglmeier M."/>
            <person name="Klingl A."/>
            <person name="Woyke T."/>
            <person name="Ryan C.M."/>
            <person name="Banfield J.F."/>
        </authorList>
    </citation>
    <scope>NUCLEOTIDE SEQUENCE [LARGE SCALE GENOMIC DNA]</scope>
</reference>
<dbReference type="PANTHER" id="PTHR38030">
    <property type="entry name" value="PROTOPORPHYRINOGEN IX DEHYDROGENASE [MENAQUINONE]"/>
    <property type="match status" value="1"/>
</dbReference>
<dbReference type="InterPro" id="IPR029039">
    <property type="entry name" value="Flavoprotein-like_sf"/>
</dbReference>
<dbReference type="Proteomes" id="UP000229227">
    <property type="component" value="Unassembled WGS sequence"/>
</dbReference>
<dbReference type="PANTHER" id="PTHR38030:SF2">
    <property type="entry name" value="PROTOPORPHYRINOGEN IX DEHYDROGENASE [QUINONE]"/>
    <property type="match status" value="1"/>
</dbReference>
<dbReference type="InterPro" id="IPR001226">
    <property type="entry name" value="Flavodoxin_CS"/>
</dbReference>
<name>A0A2M6ZEL3_9BACT</name>
<dbReference type="InterPro" id="IPR008254">
    <property type="entry name" value="Flavodoxin/NO_synth"/>
</dbReference>